<dbReference type="RefSeq" id="WP_002708186.1">
    <property type="nucleotide sequence ID" value="NZ_JH651384.1"/>
</dbReference>
<reference evidence="2" key="1">
    <citation type="journal article" date="2011" name="Stand. Genomic Sci.">
        <title>Genome sequence of the filamentous, gliding Thiothrix nivea neotype strain (JP2(T)).</title>
        <authorList>
            <person name="Lapidus A."/>
            <person name="Nolan M."/>
            <person name="Lucas S."/>
            <person name="Glavina Del Rio T."/>
            <person name="Tice H."/>
            <person name="Cheng J.F."/>
            <person name="Tapia R."/>
            <person name="Han C."/>
            <person name="Goodwin L."/>
            <person name="Pitluck S."/>
            <person name="Liolios K."/>
            <person name="Pagani I."/>
            <person name="Ivanova N."/>
            <person name="Huntemann M."/>
            <person name="Mavromatis K."/>
            <person name="Mikhailova N."/>
            <person name="Pati A."/>
            <person name="Chen A."/>
            <person name="Palaniappan K."/>
            <person name="Land M."/>
            <person name="Brambilla E.M."/>
            <person name="Rohde M."/>
            <person name="Abt B."/>
            <person name="Verbarg S."/>
            <person name="Goker M."/>
            <person name="Bristow J."/>
            <person name="Eisen J.A."/>
            <person name="Markowitz V."/>
            <person name="Hugenholtz P."/>
            <person name="Kyrpides N.C."/>
            <person name="Klenk H.P."/>
            <person name="Woyke T."/>
        </authorList>
    </citation>
    <scope>NUCLEOTIDE SEQUENCE [LARGE SCALE GENOMIC DNA]</scope>
    <source>
        <strain evidence="2">ATCC 35100 / DSM 5205 / JP2</strain>
    </source>
</reference>
<dbReference type="Proteomes" id="UP000005317">
    <property type="component" value="Unassembled WGS sequence"/>
</dbReference>
<evidence type="ECO:0000313" key="1">
    <source>
        <dbReference type="EMBL" id="EIJ34253.1"/>
    </source>
</evidence>
<protein>
    <recommendedName>
        <fullName evidence="3">Methyltransferase type 11</fullName>
    </recommendedName>
</protein>
<dbReference type="SUPFAM" id="SSF53335">
    <property type="entry name" value="S-adenosyl-L-methionine-dependent methyltransferases"/>
    <property type="match status" value="1"/>
</dbReference>
<dbReference type="InterPro" id="IPR029063">
    <property type="entry name" value="SAM-dependent_MTases_sf"/>
</dbReference>
<organism evidence="1 2">
    <name type="scientific">Thiothrix nivea (strain ATCC 35100 / DSM 5205 / JP2)</name>
    <dbReference type="NCBI Taxonomy" id="870187"/>
    <lineage>
        <taxon>Bacteria</taxon>
        <taxon>Pseudomonadati</taxon>
        <taxon>Pseudomonadota</taxon>
        <taxon>Gammaproteobacteria</taxon>
        <taxon>Thiotrichales</taxon>
        <taxon>Thiotrichaceae</taxon>
        <taxon>Thiothrix</taxon>
    </lineage>
</organism>
<name>A0A656HD05_THINJ</name>
<proteinExistence type="predicted"/>
<sequence>MPDSIDLTQLARTCTGNSQRSLGCIPFRSETCSSHHYLYECYPYWCAQIKEAPRYHRKQWEFVYIAQALWERGMLKPGMKGLGFGVGQEPLVALFASHGCTITATDMDSSQAQQVGWTQTNQHAGNLARLNAREICDPKDFEELVAFETVDMNHIPPHLHGYDFCWSACCFEHLGSIPQGLGFVKNSLKTLKPGGLAIHTTEFNLSSNTRTIKQGGTVLYREHDLQNLLQELQESSHHMEPLLIHKGSQPLDDHVDTPPYSDDQHLRLLIGQYDVTSAGLIIRKGTTA</sequence>
<accession>A0A656HD05</accession>
<evidence type="ECO:0008006" key="3">
    <source>
        <dbReference type="Google" id="ProtNLM"/>
    </source>
</evidence>
<keyword evidence="2" id="KW-1185">Reference proteome</keyword>
<dbReference type="EMBL" id="JH651384">
    <property type="protein sequence ID" value="EIJ34253.1"/>
    <property type="molecule type" value="Genomic_DNA"/>
</dbReference>
<gene>
    <name evidence="1" type="ORF">Thini_1670</name>
</gene>
<evidence type="ECO:0000313" key="2">
    <source>
        <dbReference type="Proteomes" id="UP000005317"/>
    </source>
</evidence>
<dbReference type="Gene3D" id="3.40.50.150">
    <property type="entry name" value="Vaccinia Virus protein VP39"/>
    <property type="match status" value="1"/>
</dbReference>
<dbReference type="AlphaFoldDB" id="A0A656HD05"/>